<comment type="caution">
    <text evidence="11">The sequence shown here is derived from an EMBL/GenBank/DDBJ whole genome shotgun (WGS) entry which is preliminary data.</text>
</comment>
<evidence type="ECO:0000259" key="10">
    <source>
        <dbReference type="Pfam" id="PF00535"/>
    </source>
</evidence>
<evidence type="ECO:0000256" key="9">
    <source>
        <dbReference type="SAM" id="Phobius"/>
    </source>
</evidence>
<evidence type="ECO:0000256" key="4">
    <source>
        <dbReference type="ARBA" id="ARBA00022679"/>
    </source>
</evidence>
<evidence type="ECO:0000256" key="5">
    <source>
        <dbReference type="ARBA" id="ARBA00022692"/>
    </source>
</evidence>
<keyword evidence="3" id="KW-0328">Glycosyltransferase</keyword>
<dbReference type="Gene3D" id="3.90.550.10">
    <property type="entry name" value="Spore Coat Polysaccharide Biosynthesis Protein SpsA, Chain A"/>
    <property type="match status" value="1"/>
</dbReference>
<evidence type="ECO:0000256" key="2">
    <source>
        <dbReference type="ARBA" id="ARBA00022475"/>
    </source>
</evidence>
<dbReference type="FunFam" id="3.90.550.10:FF:000079">
    <property type="entry name" value="Probable glycosyl transferase"/>
    <property type="match status" value="1"/>
</dbReference>
<sequence length="347" mass="38202">MNALVKKWPPEPPGGPTELSVVIPMYNEHEVIPAMYERITTVLARLNAPYELVLVDDGSRDGTPNVIKALAEKDKAITAVFLSRNFGKEAALTAGLAHAAGAAVVIMDADLQDPPELIPQMMQEWKKGADVVCMRRRSRRGESWFKRRSAHHFYRLLNAISDVEIPPDTGDFRLLSRKAVYALQQLNERNRYMKGLFAWIGLPTAIIEYDRLPRVAGVTKWDYLSLFNLAFQGITSFSVAPLRVATAGGVITAFLGLLFALWIVAKALVLGDPVQGYPSLIAMITILGGVQLLSIGLVGEYVGKTYSETKQRPVYIVRDVMRHGRAAGENAGRVDGIAEQESYHAAA</sequence>
<keyword evidence="12" id="KW-1185">Reference proteome</keyword>
<dbReference type="SUPFAM" id="SSF53448">
    <property type="entry name" value="Nucleotide-diphospho-sugar transferases"/>
    <property type="match status" value="1"/>
</dbReference>
<evidence type="ECO:0000256" key="1">
    <source>
        <dbReference type="ARBA" id="ARBA00004651"/>
    </source>
</evidence>
<feature type="domain" description="Glycosyltransferase 2-like" evidence="10">
    <location>
        <begin position="20"/>
        <end position="180"/>
    </location>
</feature>
<evidence type="ECO:0000256" key="3">
    <source>
        <dbReference type="ARBA" id="ARBA00022676"/>
    </source>
</evidence>
<dbReference type="Pfam" id="PF00535">
    <property type="entry name" value="Glycos_transf_2"/>
    <property type="match status" value="1"/>
</dbReference>
<gene>
    <name evidence="11" type="ORF">H0A72_21605</name>
</gene>
<keyword evidence="2" id="KW-1003">Cell membrane</keyword>
<dbReference type="InterPro" id="IPR050256">
    <property type="entry name" value="Glycosyltransferase_2"/>
</dbReference>
<dbReference type="EMBL" id="JACCEM010000019">
    <property type="protein sequence ID" value="NYT51910.1"/>
    <property type="molecule type" value="Genomic_DNA"/>
</dbReference>
<accession>A0A853GAJ1</accession>
<dbReference type="Proteomes" id="UP000559809">
    <property type="component" value="Unassembled WGS sequence"/>
</dbReference>
<keyword evidence="4 11" id="KW-0808">Transferase</keyword>
<dbReference type="CDD" id="cd04187">
    <property type="entry name" value="DPM1_like_bac"/>
    <property type="match status" value="1"/>
</dbReference>
<evidence type="ECO:0000313" key="12">
    <source>
        <dbReference type="Proteomes" id="UP000559809"/>
    </source>
</evidence>
<keyword evidence="6 9" id="KW-1133">Transmembrane helix</keyword>
<dbReference type="InterPro" id="IPR001173">
    <property type="entry name" value="Glyco_trans_2-like"/>
</dbReference>
<comment type="subcellular location">
    <subcellularLocation>
        <location evidence="1">Cell membrane</location>
        <topology evidence="1">Multi-pass membrane protein</topology>
    </subcellularLocation>
</comment>
<proteinExistence type="inferred from homology"/>
<feature type="transmembrane region" description="Helical" evidence="9">
    <location>
        <begin position="244"/>
        <end position="265"/>
    </location>
</feature>
<dbReference type="AlphaFoldDB" id="A0A853GAJ1"/>
<keyword evidence="7 9" id="KW-0472">Membrane</keyword>
<evidence type="ECO:0000313" key="11">
    <source>
        <dbReference type="EMBL" id="NYT51910.1"/>
    </source>
</evidence>
<reference evidence="11 12" key="1">
    <citation type="submission" date="2020-07" db="EMBL/GenBank/DDBJ databases">
        <title>Taxonomic revisions and descriptions of new bacterial species based on genomic comparisons in the high-G+C-content subgroup of the family Alcaligenaceae.</title>
        <authorList>
            <person name="Szabo A."/>
            <person name="Felfoldi T."/>
        </authorList>
    </citation>
    <scope>NUCLEOTIDE SEQUENCE [LARGE SCALE GENOMIC DNA]</scope>
    <source>
        <strain evidence="11 12">LMG 24012</strain>
    </source>
</reference>
<dbReference type="GO" id="GO:0005886">
    <property type="term" value="C:plasma membrane"/>
    <property type="evidence" value="ECO:0007669"/>
    <property type="project" value="UniProtKB-SubCell"/>
</dbReference>
<dbReference type="PANTHER" id="PTHR48090">
    <property type="entry name" value="UNDECAPRENYL-PHOSPHATE 4-DEOXY-4-FORMAMIDO-L-ARABINOSE TRANSFERASE-RELATED"/>
    <property type="match status" value="1"/>
</dbReference>
<comment type="similarity">
    <text evidence="8">Belongs to the glycosyltransferase 2 family. GtrB subfamily.</text>
</comment>
<evidence type="ECO:0000256" key="6">
    <source>
        <dbReference type="ARBA" id="ARBA00022989"/>
    </source>
</evidence>
<keyword evidence="5 9" id="KW-0812">Transmembrane</keyword>
<organism evidence="11 12">
    <name type="scientific">Parapusillimonas granuli</name>
    <dbReference type="NCBI Taxonomy" id="380911"/>
    <lineage>
        <taxon>Bacteria</taxon>
        <taxon>Pseudomonadati</taxon>
        <taxon>Pseudomonadota</taxon>
        <taxon>Betaproteobacteria</taxon>
        <taxon>Burkholderiales</taxon>
        <taxon>Alcaligenaceae</taxon>
        <taxon>Parapusillimonas</taxon>
    </lineage>
</organism>
<dbReference type="GO" id="GO:0016757">
    <property type="term" value="F:glycosyltransferase activity"/>
    <property type="evidence" value="ECO:0007669"/>
    <property type="project" value="UniProtKB-KW"/>
</dbReference>
<protein>
    <submittedName>
        <fullName evidence="11">Glycosyltransferase family 2 protein</fullName>
    </submittedName>
</protein>
<evidence type="ECO:0000256" key="8">
    <source>
        <dbReference type="ARBA" id="ARBA00038152"/>
    </source>
</evidence>
<name>A0A853GAJ1_9BURK</name>
<evidence type="ECO:0000256" key="7">
    <source>
        <dbReference type="ARBA" id="ARBA00023136"/>
    </source>
</evidence>
<feature type="transmembrane region" description="Helical" evidence="9">
    <location>
        <begin position="277"/>
        <end position="302"/>
    </location>
</feature>
<dbReference type="InterPro" id="IPR029044">
    <property type="entry name" value="Nucleotide-diphossugar_trans"/>
</dbReference>
<dbReference type="PANTHER" id="PTHR48090:SF1">
    <property type="entry name" value="PROPHAGE BACTOPRENOL GLUCOSYL TRANSFERASE HOMOLOG"/>
    <property type="match status" value="1"/>
</dbReference>
<dbReference type="RefSeq" id="WP_180158583.1">
    <property type="nucleotide sequence ID" value="NZ_JACCEM010000019.1"/>
</dbReference>